<dbReference type="Proteomes" id="UP001159363">
    <property type="component" value="Chromosome 3"/>
</dbReference>
<evidence type="ECO:0000256" key="1">
    <source>
        <dbReference type="SAM" id="MobiDB-lite"/>
    </source>
</evidence>
<comment type="caution">
    <text evidence="2">The sequence shown here is derived from an EMBL/GenBank/DDBJ whole genome shotgun (WGS) entry which is preliminary data.</text>
</comment>
<gene>
    <name evidence="2" type="ORF">PR048_009550</name>
</gene>
<name>A0ABQ9I0A9_9NEOP</name>
<feature type="compositionally biased region" description="Basic residues" evidence="1">
    <location>
        <begin position="111"/>
        <end position="124"/>
    </location>
</feature>
<dbReference type="EMBL" id="JARBHB010000003">
    <property type="protein sequence ID" value="KAJ8890044.1"/>
    <property type="molecule type" value="Genomic_DNA"/>
</dbReference>
<reference evidence="2 3" key="1">
    <citation type="submission" date="2023-02" db="EMBL/GenBank/DDBJ databases">
        <title>LHISI_Scaffold_Assembly.</title>
        <authorList>
            <person name="Stuart O.P."/>
            <person name="Cleave R."/>
            <person name="Magrath M.J.L."/>
            <person name="Mikheyev A.S."/>
        </authorList>
    </citation>
    <scope>NUCLEOTIDE SEQUENCE [LARGE SCALE GENOMIC DNA]</scope>
    <source>
        <strain evidence="2">Daus_M_001</strain>
        <tissue evidence="2">Leg muscle</tissue>
    </source>
</reference>
<evidence type="ECO:0000313" key="3">
    <source>
        <dbReference type="Proteomes" id="UP001159363"/>
    </source>
</evidence>
<feature type="compositionally biased region" description="Basic and acidic residues" evidence="1">
    <location>
        <begin position="99"/>
        <end position="110"/>
    </location>
</feature>
<dbReference type="SUPFAM" id="SSF56672">
    <property type="entry name" value="DNA/RNA polymerases"/>
    <property type="match status" value="1"/>
</dbReference>
<dbReference type="InterPro" id="IPR043502">
    <property type="entry name" value="DNA/RNA_pol_sf"/>
</dbReference>
<protein>
    <submittedName>
        <fullName evidence="2">Uncharacterized protein</fullName>
    </submittedName>
</protein>
<organism evidence="2 3">
    <name type="scientific">Dryococelus australis</name>
    <dbReference type="NCBI Taxonomy" id="614101"/>
    <lineage>
        <taxon>Eukaryota</taxon>
        <taxon>Metazoa</taxon>
        <taxon>Ecdysozoa</taxon>
        <taxon>Arthropoda</taxon>
        <taxon>Hexapoda</taxon>
        <taxon>Insecta</taxon>
        <taxon>Pterygota</taxon>
        <taxon>Neoptera</taxon>
        <taxon>Polyneoptera</taxon>
        <taxon>Phasmatodea</taxon>
        <taxon>Verophasmatodea</taxon>
        <taxon>Anareolatae</taxon>
        <taxon>Phasmatidae</taxon>
        <taxon>Eurycanthinae</taxon>
        <taxon>Dryococelus</taxon>
    </lineage>
</organism>
<accession>A0ABQ9I0A9</accession>
<feature type="region of interest" description="Disordered" evidence="1">
    <location>
        <begin position="99"/>
        <end position="124"/>
    </location>
</feature>
<keyword evidence="3" id="KW-1185">Reference proteome</keyword>
<sequence length="370" mass="41062">MHTKFLPPALHLLYCDTDSLVYAVLRGLIHLTIRSITHKNKGCTRGMKDECASRIITQFVALCCKFYAYIVANEQYMHMTKGVKSNVLQSLRRVPKTEERWNALTDEKSSTPRKTHQLSHRSRRFPRAKISTSLSQGQNPQHQGGQMASLFSLHVPFKACGKAPCILSHAAHVADCRPRVLSITTLWPQKQEELQSDCAAVITGNVLFVSTLYIHPPPSSSSSDISITPAARKTMNELSGQMNGTFCIFVHGRAVADISCRRAGRAVQTDREQASMEVYQQDLWNAHSTSRDRRIDGRLKDATDYCEASRIIVCSRSWSVVDRPSGGVALRRLGRGSSTLGGGKLLPTPPGPTHQIASTIRVRPRTLMAD</sequence>
<evidence type="ECO:0000313" key="2">
    <source>
        <dbReference type="EMBL" id="KAJ8890044.1"/>
    </source>
</evidence>
<proteinExistence type="predicted"/>